<sequence length="58" mass="6201">MATWAKKLPAGVRDDRLGAAHALALRPGPRRGEPLGPEVRVHGLSAHPSRKAEPTSKE</sequence>
<evidence type="ECO:0000313" key="2">
    <source>
        <dbReference type="EMBL" id="GAA3498166.1"/>
    </source>
</evidence>
<comment type="caution">
    <text evidence="2">The sequence shown here is derived from an EMBL/GenBank/DDBJ whole genome shotgun (WGS) entry which is preliminary data.</text>
</comment>
<reference evidence="3" key="1">
    <citation type="journal article" date="2019" name="Int. J. Syst. Evol. Microbiol.">
        <title>The Global Catalogue of Microorganisms (GCM) 10K type strain sequencing project: providing services to taxonomists for standard genome sequencing and annotation.</title>
        <authorList>
            <consortium name="The Broad Institute Genomics Platform"/>
            <consortium name="The Broad Institute Genome Sequencing Center for Infectious Disease"/>
            <person name="Wu L."/>
            <person name="Ma J."/>
        </authorList>
    </citation>
    <scope>NUCLEOTIDE SEQUENCE [LARGE SCALE GENOMIC DNA]</scope>
    <source>
        <strain evidence="3">JCM 4816</strain>
    </source>
</reference>
<name>A0ABP6TUY8_9ACTN</name>
<feature type="region of interest" description="Disordered" evidence="1">
    <location>
        <begin position="24"/>
        <end position="58"/>
    </location>
</feature>
<gene>
    <name evidence="2" type="ORF">GCM10019016_052690</name>
</gene>
<organism evidence="2 3">
    <name type="scientific">Streptomyces prasinosporus</name>
    <dbReference type="NCBI Taxonomy" id="68256"/>
    <lineage>
        <taxon>Bacteria</taxon>
        <taxon>Bacillati</taxon>
        <taxon>Actinomycetota</taxon>
        <taxon>Actinomycetes</taxon>
        <taxon>Kitasatosporales</taxon>
        <taxon>Streptomycetaceae</taxon>
        <taxon>Streptomyces</taxon>
        <taxon>Streptomyces albogriseolus group</taxon>
    </lineage>
</organism>
<proteinExistence type="predicted"/>
<evidence type="ECO:0000256" key="1">
    <source>
        <dbReference type="SAM" id="MobiDB-lite"/>
    </source>
</evidence>
<dbReference type="Proteomes" id="UP001501455">
    <property type="component" value="Unassembled WGS sequence"/>
</dbReference>
<keyword evidence="3" id="KW-1185">Reference proteome</keyword>
<evidence type="ECO:0000313" key="3">
    <source>
        <dbReference type="Proteomes" id="UP001501455"/>
    </source>
</evidence>
<dbReference type="EMBL" id="BAAAXF010000036">
    <property type="protein sequence ID" value="GAA3498166.1"/>
    <property type="molecule type" value="Genomic_DNA"/>
</dbReference>
<accession>A0ABP6TUY8</accession>
<protein>
    <submittedName>
        <fullName evidence="2">Uncharacterized protein</fullName>
    </submittedName>
</protein>